<dbReference type="InterPro" id="IPR027417">
    <property type="entry name" value="P-loop_NTPase"/>
</dbReference>
<dbReference type="GO" id="GO:0055085">
    <property type="term" value="P:transmembrane transport"/>
    <property type="evidence" value="ECO:0007669"/>
    <property type="project" value="UniProtKB-ARBA"/>
</dbReference>
<dbReference type="NCBIfam" id="TIGR01727">
    <property type="entry name" value="oligo_HPY"/>
    <property type="match status" value="1"/>
</dbReference>
<dbReference type="GO" id="GO:0016887">
    <property type="term" value="F:ATP hydrolysis activity"/>
    <property type="evidence" value="ECO:0007669"/>
    <property type="project" value="InterPro"/>
</dbReference>
<dbReference type="AlphaFoldDB" id="A0A1G8YK45"/>
<dbReference type="RefSeq" id="WP_093212960.1">
    <property type="nucleotide sequence ID" value="NZ_FNFL01000002.1"/>
</dbReference>
<reference evidence="6 7" key="1">
    <citation type="submission" date="2016-10" db="EMBL/GenBank/DDBJ databases">
        <authorList>
            <person name="de Groot N.N."/>
        </authorList>
    </citation>
    <scope>NUCLEOTIDE SEQUENCE [LARGE SCALE GENOMIC DNA]</scope>
    <source>
        <strain evidence="6 7">CGMCC 1.6502</strain>
    </source>
</reference>
<gene>
    <name evidence="6" type="ORF">SAMN05216243_1672</name>
</gene>
<evidence type="ECO:0000259" key="5">
    <source>
        <dbReference type="PROSITE" id="PS50893"/>
    </source>
</evidence>
<dbReference type="Pfam" id="PF00005">
    <property type="entry name" value="ABC_tran"/>
    <property type="match status" value="1"/>
</dbReference>
<dbReference type="SMART" id="SM00382">
    <property type="entry name" value="AAA"/>
    <property type="match status" value="1"/>
</dbReference>
<dbReference type="FunFam" id="3.40.50.300:FF:000016">
    <property type="entry name" value="Oligopeptide ABC transporter ATP-binding component"/>
    <property type="match status" value="1"/>
</dbReference>
<evidence type="ECO:0000256" key="1">
    <source>
        <dbReference type="ARBA" id="ARBA00005417"/>
    </source>
</evidence>
<keyword evidence="3" id="KW-0547">Nucleotide-binding</keyword>
<dbReference type="STRING" id="407036.SAMN05216243_1672"/>
<dbReference type="GO" id="GO:0005524">
    <property type="term" value="F:ATP binding"/>
    <property type="evidence" value="ECO:0007669"/>
    <property type="project" value="UniProtKB-KW"/>
</dbReference>
<sequence>MAEQQVVLEVKNLKKYFPIKEGVFKRTKNYVRAVNDISFEVREQETFSLVGESGCGKSTTGRSILRLLEPTEGEVYYNGINLLEYSKKDFRKVRKDLQLIFQDPYSSLNPRMTVKNLLLEPLLTHRIYNKKEAEQKVLSIAEKVGLTKEQIHRHPHEFSGGQRQRISIARAMILNPKLIILDEAVSALDVSIQAQILNLLIELQRDLKLTYIFISHDLNVVKHVSDRVGVMYLGQMVEMAATENLYQKPMHPYTQSLLSAIPSHDPTVKKERIVLQGDVPDPSNPPSGCPFRLRCPQAHERCKVEKPAFVEREPNHWLACHLYD</sequence>
<evidence type="ECO:0000256" key="2">
    <source>
        <dbReference type="ARBA" id="ARBA00022448"/>
    </source>
</evidence>
<dbReference type="EMBL" id="FNFL01000002">
    <property type="protein sequence ID" value="SDK03239.1"/>
    <property type="molecule type" value="Genomic_DNA"/>
</dbReference>
<dbReference type="OrthoDB" id="9802264at2"/>
<dbReference type="CDD" id="cd03257">
    <property type="entry name" value="ABC_NikE_OppD_transporters"/>
    <property type="match status" value="1"/>
</dbReference>
<evidence type="ECO:0000256" key="3">
    <source>
        <dbReference type="ARBA" id="ARBA00022741"/>
    </source>
</evidence>
<dbReference type="InterPro" id="IPR013563">
    <property type="entry name" value="Oligopep_ABC_C"/>
</dbReference>
<name>A0A1G8YK45_9BACI</name>
<keyword evidence="2" id="KW-0813">Transport</keyword>
<evidence type="ECO:0000313" key="7">
    <source>
        <dbReference type="Proteomes" id="UP000198694"/>
    </source>
</evidence>
<proteinExistence type="inferred from homology"/>
<dbReference type="NCBIfam" id="NF008453">
    <property type="entry name" value="PRK11308.1"/>
    <property type="match status" value="1"/>
</dbReference>
<dbReference type="InterPro" id="IPR003593">
    <property type="entry name" value="AAA+_ATPase"/>
</dbReference>
<organism evidence="6 7">
    <name type="scientific">Sediminibacillus albus</name>
    <dbReference type="NCBI Taxonomy" id="407036"/>
    <lineage>
        <taxon>Bacteria</taxon>
        <taxon>Bacillati</taxon>
        <taxon>Bacillota</taxon>
        <taxon>Bacilli</taxon>
        <taxon>Bacillales</taxon>
        <taxon>Bacillaceae</taxon>
        <taxon>Sediminibacillus</taxon>
    </lineage>
</organism>
<dbReference type="PROSITE" id="PS00211">
    <property type="entry name" value="ABC_TRANSPORTER_1"/>
    <property type="match status" value="1"/>
</dbReference>
<dbReference type="Proteomes" id="UP000198694">
    <property type="component" value="Unassembled WGS sequence"/>
</dbReference>
<dbReference type="SUPFAM" id="SSF52540">
    <property type="entry name" value="P-loop containing nucleoside triphosphate hydrolases"/>
    <property type="match status" value="1"/>
</dbReference>
<dbReference type="InterPro" id="IPR003439">
    <property type="entry name" value="ABC_transporter-like_ATP-bd"/>
</dbReference>
<feature type="domain" description="ABC transporter" evidence="5">
    <location>
        <begin position="8"/>
        <end position="258"/>
    </location>
</feature>
<dbReference type="Gene3D" id="3.40.50.300">
    <property type="entry name" value="P-loop containing nucleotide triphosphate hydrolases"/>
    <property type="match status" value="1"/>
</dbReference>
<dbReference type="GO" id="GO:0015833">
    <property type="term" value="P:peptide transport"/>
    <property type="evidence" value="ECO:0007669"/>
    <property type="project" value="InterPro"/>
</dbReference>
<dbReference type="Pfam" id="PF08352">
    <property type="entry name" value="oligo_HPY"/>
    <property type="match status" value="1"/>
</dbReference>
<keyword evidence="7" id="KW-1185">Reference proteome</keyword>
<accession>A0A1G8YK45</accession>
<dbReference type="InterPro" id="IPR017871">
    <property type="entry name" value="ABC_transporter-like_CS"/>
</dbReference>
<dbReference type="InterPro" id="IPR050319">
    <property type="entry name" value="ABC_transp_ATP-bind"/>
</dbReference>
<keyword evidence="4 6" id="KW-0067">ATP-binding</keyword>
<evidence type="ECO:0000313" key="6">
    <source>
        <dbReference type="EMBL" id="SDK03239.1"/>
    </source>
</evidence>
<comment type="similarity">
    <text evidence="1">Belongs to the ABC transporter superfamily.</text>
</comment>
<dbReference type="PROSITE" id="PS50893">
    <property type="entry name" value="ABC_TRANSPORTER_2"/>
    <property type="match status" value="1"/>
</dbReference>
<protein>
    <submittedName>
        <fullName evidence="6">Peptide/nickel transport system ATP-binding protein/oligopeptide transport system ATP-binding protein</fullName>
    </submittedName>
</protein>
<dbReference type="PANTHER" id="PTHR43776:SF7">
    <property type="entry name" value="D,D-DIPEPTIDE TRANSPORT ATP-BINDING PROTEIN DDPF-RELATED"/>
    <property type="match status" value="1"/>
</dbReference>
<dbReference type="PANTHER" id="PTHR43776">
    <property type="entry name" value="TRANSPORT ATP-BINDING PROTEIN"/>
    <property type="match status" value="1"/>
</dbReference>
<evidence type="ECO:0000256" key="4">
    <source>
        <dbReference type="ARBA" id="ARBA00022840"/>
    </source>
</evidence>